<proteinExistence type="predicted"/>
<dbReference type="OrthoDB" id="420206at2759"/>
<dbReference type="GO" id="GO:0000030">
    <property type="term" value="F:mannosyltransferase activity"/>
    <property type="evidence" value="ECO:0007669"/>
    <property type="project" value="TreeGrafter"/>
</dbReference>
<comment type="caution">
    <text evidence="2">The sequence shown here is derived from an EMBL/GenBank/DDBJ whole genome shotgun (WGS) entry which is preliminary data.</text>
</comment>
<dbReference type="Proteomes" id="UP001152797">
    <property type="component" value="Unassembled WGS sequence"/>
</dbReference>
<dbReference type="EMBL" id="CAMXCT020001283">
    <property type="protein sequence ID" value="CAL1141987.1"/>
    <property type="molecule type" value="Genomic_DNA"/>
</dbReference>
<dbReference type="PANTHER" id="PTHR32385">
    <property type="entry name" value="MANNOSYL PHOSPHORYLINOSITOL CERAMIDE SYNTHASE"/>
    <property type="match status" value="1"/>
</dbReference>
<keyword evidence="1" id="KW-0732">Signal</keyword>
<dbReference type="InterPro" id="IPR051706">
    <property type="entry name" value="Glycosyltransferase_domain"/>
</dbReference>
<dbReference type="EMBL" id="CAMXCT030001283">
    <property type="protein sequence ID" value="CAL4775924.1"/>
    <property type="molecule type" value="Genomic_DNA"/>
</dbReference>
<evidence type="ECO:0000256" key="1">
    <source>
        <dbReference type="SAM" id="SignalP"/>
    </source>
</evidence>
<feature type="signal peptide" evidence="1">
    <location>
        <begin position="1"/>
        <end position="19"/>
    </location>
</feature>
<name>A0A9P1FW97_9DINO</name>
<feature type="chain" id="PRO_5043272467" evidence="1">
    <location>
        <begin position="20"/>
        <end position="419"/>
    </location>
</feature>
<reference evidence="2" key="1">
    <citation type="submission" date="2022-10" db="EMBL/GenBank/DDBJ databases">
        <authorList>
            <person name="Chen Y."/>
            <person name="Dougan E. K."/>
            <person name="Chan C."/>
            <person name="Rhodes N."/>
            <person name="Thang M."/>
        </authorList>
    </citation>
    <scope>NUCLEOTIDE SEQUENCE</scope>
</reference>
<accession>A0A9P1FW97</accession>
<keyword evidence="5" id="KW-1185">Reference proteome</keyword>
<protein>
    <submittedName>
        <fullName evidence="4">Mannosyltransferase</fullName>
    </submittedName>
</protein>
<dbReference type="GO" id="GO:0051999">
    <property type="term" value="P:mannosyl-inositol phosphorylceramide biosynthetic process"/>
    <property type="evidence" value="ECO:0007669"/>
    <property type="project" value="TreeGrafter"/>
</dbReference>
<dbReference type="Gene3D" id="3.90.550.20">
    <property type="match status" value="1"/>
</dbReference>
<keyword evidence="4" id="KW-0328">Glycosyltransferase</keyword>
<dbReference type="PANTHER" id="PTHR32385:SF22">
    <property type="entry name" value="MANNOSYL PHOSPHORYLINOSITOL CERAMIDE SYNTHASE SUR1"/>
    <property type="match status" value="1"/>
</dbReference>
<dbReference type="EMBL" id="CAMXCT010001283">
    <property type="protein sequence ID" value="CAI3988612.1"/>
    <property type="molecule type" value="Genomic_DNA"/>
</dbReference>
<gene>
    <name evidence="2" type="ORF">C1SCF055_LOCUS15757</name>
</gene>
<dbReference type="GO" id="GO:0016020">
    <property type="term" value="C:membrane"/>
    <property type="evidence" value="ECO:0007669"/>
    <property type="project" value="GOC"/>
</dbReference>
<sequence>MSCGLWPWLAFLFAVGAKSSRIPQQIFTYWDTPSIPLSVQVTINTWQRQNPSWQIHVVSGENLEDFLSSESLSSIRSPEFKDFMSVLGPAHMSDVIRVELLAEKGGVWLDATVAATEGFDKWLAHVDESSACLHMFDLDFQLLEAKSINLRNSSNWRSHFSDGHLLVDPAREPVRIPENWGFATEANCHAVALWRRQLWGLIRHPGGVEGVLQDAPSMHPSYRRWLSHLVTGSYALWLAIPEASRESYHLLPAEDWAFKHLDYMPAPWLLGPSLPLDYFTDYSGGAMFALARAKEAEPGPPQLGALMKLRRFDRCALNAIVAYRSYAGSSPLAETYALPMEPRWWPPSVGEALAAFEANHCGTSDRFLLFFFASMRMLCSCIFFCNDHPCLMVAICVTSLRLCRFYIQSLARKSISKER</sequence>
<keyword evidence="4" id="KW-0808">Transferase</keyword>
<evidence type="ECO:0000313" key="2">
    <source>
        <dbReference type="EMBL" id="CAI3988612.1"/>
    </source>
</evidence>
<dbReference type="AlphaFoldDB" id="A0A9P1FW97"/>
<dbReference type="InterPro" id="IPR008441">
    <property type="entry name" value="AfumC-like_glycosyl_Trfase"/>
</dbReference>
<evidence type="ECO:0000313" key="5">
    <source>
        <dbReference type="Proteomes" id="UP001152797"/>
    </source>
</evidence>
<dbReference type="Pfam" id="PF05704">
    <property type="entry name" value="Caps_synth"/>
    <property type="match status" value="1"/>
</dbReference>
<reference evidence="3" key="2">
    <citation type="submission" date="2024-04" db="EMBL/GenBank/DDBJ databases">
        <authorList>
            <person name="Chen Y."/>
            <person name="Shah S."/>
            <person name="Dougan E. K."/>
            <person name="Thang M."/>
            <person name="Chan C."/>
        </authorList>
    </citation>
    <scope>NUCLEOTIDE SEQUENCE [LARGE SCALE GENOMIC DNA]</scope>
</reference>
<evidence type="ECO:0000313" key="3">
    <source>
        <dbReference type="EMBL" id="CAL1141987.1"/>
    </source>
</evidence>
<dbReference type="SUPFAM" id="SSF53448">
    <property type="entry name" value="Nucleotide-diphospho-sugar transferases"/>
    <property type="match status" value="1"/>
</dbReference>
<organism evidence="2">
    <name type="scientific">Cladocopium goreaui</name>
    <dbReference type="NCBI Taxonomy" id="2562237"/>
    <lineage>
        <taxon>Eukaryota</taxon>
        <taxon>Sar</taxon>
        <taxon>Alveolata</taxon>
        <taxon>Dinophyceae</taxon>
        <taxon>Suessiales</taxon>
        <taxon>Symbiodiniaceae</taxon>
        <taxon>Cladocopium</taxon>
    </lineage>
</organism>
<evidence type="ECO:0000313" key="4">
    <source>
        <dbReference type="EMBL" id="CAL4775924.1"/>
    </source>
</evidence>
<dbReference type="InterPro" id="IPR029044">
    <property type="entry name" value="Nucleotide-diphossugar_trans"/>
</dbReference>